<evidence type="ECO:0000313" key="2">
    <source>
        <dbReference type="Proteomes" id="UP001285441"/>
    </source>
</evidence>
<name>A0AAE0K0F6_9PEZI</name>
<protein>
    <recommendedName>
        <fullName evidence="3">Vegetative incompatibility protein HET-E-1</fullName>
    </recommendedName>
</protein>
<dbReference type="EMBL" id="JAULSW010000011">
    <property type="protein sequence ID" value="KAK3367788.1"/>
    <property type="molecule type" value="Genomic_DNA"/>
</dbReference>
<sequence length="852" mass="95180">MTLPQPCDKIVDMSAEKPESFDMYCQISNRLDSQDPLAVGLARRVLTWVADTSLSSEQLREAVCADGWDVDDDGSTEEFDRVVLDACCGLVEKDLSTGQFKFPNHTAMDFARSARLQSRETIPLIPEWHKGKAMIASRCIGYMTHSVPSQPLWGQASQSTNLATIDRRWPLLRFATLNWVAHCLDAMRFGHKESNDKIGDEVTEMVKLGRTFLADKLKLTVWVEALYTYLVKDTQQFLNNLQETITKTQSRSRRKDVANFLADLGELVRDLVNLHHIWGESMESNPAEIWGDMALFTNSQFLASTSSATVEYLAPRLEKCRDKSSKRVVPLFSISSSSSDARQLAVLSVFPADPFRKAWENTTDMPYHEHAYKWPSNSIRARRELTLPNTGPEIQDACAGWHATYKVFKVPKARPDRSESVSEVTIALEARDVEVCLRQSLRFSHINGVWELNFPLTISPQLEWFSVLGKIIHVTSSGHTYNVIAMPLQFHPRLQSSWSAETEFGAAYTYRTLWCPNSKYLALVDLNRASDQRTAVCIVIFGVAANKLNSHFPHLSWGAAVSDCHFHPRDPLLLYRADRDIFLWDFQRGDVGPRLFYSLPWNWVESTACRALFSSCGNFVELFHPGRIWPERMPLPNNAPMVSSGQTKRSRAYDEGGEDLDEFNKRPKHIIGTDDNQSPLELVIDTGKGSSPAVDSALSKLQDLPRIISTTSATNNLALSHISNHKAEIAIITNSNDITQPVRTISVARFPPLLPLHAASATVSLPFLSPHSAPAGEEQQAQGGEQLAKLILNATCPPLYRSDVPPAAFHLPLVVRKDVSALRVKDGPMPRVKSWGDFGQGLGSLEIGSPSV</sequence>
<dbReference type="Proteomes" id="UP001285441">
    <property type="component" value="Unassembled WGS sequence"/>
</dbReference>
<comment type="caution">
    <text evidence="1">The sequence shown here is derived from an EMBL/GenBank/DDBJ whole genome shotgun (WGS) entry which is preliminary data.</text>
</comment>
<reference evidence="1" key="1">
    <citation type="journal article" date="2023" name="Mol. Phylogenet. Evol.">
        <title>Genome-scale phylogeny and comparative genomics of the fungal order Sordariales.</title>
        <authorList>
            <person name="Hensen N."/>
            <person name="Bonometti L."/>
            <person name="Westerberg I."/>
            <person name="Brannstrom I.O."/>
            <person name="Guillou S."/>
            <person name="Cros-Aarteil S."/>
            <person name="Calhoun S."/>
            <person name="Haridas S."/>
            <person name="Kuo A."/>
            <person name="Mondo S."/>
            <person name="Pangilinan J."/>
            <person name="Riley R."/>
            <person name="LaButti K."/>
            <person name="Andreopoulos B."/>
            <person name="Lipzen A."/>
            <person name="Chen C."/>
            <person name="Yan M."/>
            <person name="Daum C."/>
            <person name="Ng V."/>
            <person name="Clum A."/>
            <person name="Steindorff A."/>
            <person name="Ohm R.A."/>
            <person name="Martin F."/>
            <person name="Silar P."/>
            <person name="Natvig D.O."/>
            <person name="Lalanne C."/>
            <person name="Gautier V."/>
            <person name="Ament-Velasquez S.L."/>
            <person name="Kruys A."/>
            <person name="Hutchinson M.I."/>
            <person name="Powell A.J."/>
            <person name="Barry K."/>
            <person name="Miller A.N."/>
            <person name="Grigoriev I.V."/>
            <person name="Debuchy R."/>
            <person name="Gladieux P."/>
            <person name="Hiltunen Thoren M."/>
            <person name="Johannesson H."/>
        </authorList>
    </citation>
    <scope>NUCLEOTIDE SEQUENCE</scope>
    <source>
        <strain evidence="1">CBS 232.78</strain>
    </source>
</reference>
<evidence type="ECO:0000313" key="1">
    <source>
        <dbReference type="EMBL" id="KAK3367788.1"/>
    </source>
</evidence>
<accession>A0AAE0K0F6</accession>
<proteinExistence type="predicted"/>
<evidence type="ECO:0008006" key="3">
    <source>
        <dbReference type="Google" id="ProtNLM"/>
    </source>
</evidence>
<reference evidence="1" key="2">
    <citation type="submission" date="2023-06" db="EMBL/GenBank/DDBJ databases">
        <authorList>
            <consortium name="Lawrence Berkeley National Laboratory"/>
            <person name="Haridas S."/>
            <person name="Hensen N."/>
            <person name="Bonometti L."/>
            <person name="Westerberg I."/>
            <person name="Brannstrom I.O."/>
            <person name="Guillou S."/>
            <person name="Cros-Aarteil S."/>
            <person name="Calhoun S."/>
            <person name="Kuo A."/>
            <person name="Mondo S."/>
            <person name="Pangilinan J."/>
            <person name="Riley R."/>
            <person name="LaButti K."/>
            <person name="Andreopoulos B."/>
            <person name="Lipzen A."/>
            <person name="Chen C."/>
            <person name="Yanf M."/>
            <person name="Daum C."/>
            <person name="Ng V."/>
            <person name="Clum A."/>
            <person name="Steindorff A."/>
            <person name="Ohm R."/>
            <person name="Martin F."/>
            <person name="Silar P."/>
            <person name="Natvig D."/>
            <person name="Lalanne C."/>
            <person name="Gautier V."/>
            <person name="Ament-velasquez S.L."/>
            <person name="Kruys A."/>
            <person name="Hutchinson M.I."/>
            <person name="Powell A.J."/>
            <person name="Barry K."/>
            <person name="Miller A.N."/>
            <person name="Grigoriev I.V."/>
            <person name="Debuchy R."/>
            <person name="Gladieux P."/>
            <person name="Thoren M.H."/>
            <person name="Johannesson H."/>
        </authorList>
    </citation>
    <scope>NUCLEOTIDE SEQUENCE</scope>
    <source>
        <strain evidence="1">CBS 232.78</strain>
    </source>
</reference>
<organism evidence="1 2">
    <name type="scientific">Podospora didyma</name>
    <dbReference type="NCBI Taxonomy" id="330526"/>
    <lineage>
        <taxon>Eukaryota</taxon>
        <taxon>Fungi</taxon>
        <taxon>Dikarya</taxon>
        <taxon>Ascomycota</taxon>
        <taxon>Pezizomycotina</taxon>
        <taxon>Sordariomycetes</taxon>
        <taxon>Sordariomycetidae</taxon>
        <taxon>Sordariales</taxon>
        <taxon>Podosporaceae</taxon>
        <taxon>Podospora</taxon>
    </lineage>
</organism>
<gene>
    <name evidence="1" type="ORF">B0H63DRAFT_86274</name>
</gene>
<dbReference type="AlphaFoldDB" id="A0AAE0K0F6"/>
<keyword evidence="2" id="KW-1185">Reference proteome</keyword>